<comment type="caution">
    <text evidence="1">The sequence shown here is derived from an EMBL/GenBank/DDBJ whole genome shotgun (WGS) entry which is preliminary data.</text>
</comment>
<proteinExistence type="predicted"/>
<evidence type="ECO:0000313" key="2">
    <source>
        <dbReference type="Proteomes" id="UP001569904"/>
    </source>
</evidence>
<dbReference type="RefSeq" id="WP_371943200.1">
    <property type="nucleotide sequence ID" value="NZ_JAXCEH010000015.1"/>
</dbReference>
<sequence>MTMAASRANVQRRRKNERQAADIRLEGFRRGLTTEAVAEKIVRKIPDITPLEAWRLAHGYDRAEVSARLDALYEADGLQPPHIDAAVLCRWELGDRRPSDERIDYFCRLYRTRPDRLGFGTDHSLGDVSHLQRAGIIDAFPFTSDESEQDLVDRVSQARERITLFGLTRSFYASDAVLAVLQEKARTMDINIYVMDPYCESRKDRYRIEPADAAMEDPERYVREILRPLSAASDAAPRLRLYLFNFPCSFAMEEVDQVVRVMMYGHGRRGTHGPIIVFKEGTSAHAYFVEQLRWLERLSSGTSPEPWRTKGVQVRPFDLW</sequence>
<dbReference type="InterPro" id="IPR001387">
    <property type="entry name" value="Cro/C1-type_HTH"/>
</dbReference>
<dbReference type="CDD" id="cd00093">
    <property type="entry name" value="HTH_XRE"/>
    <property type="match status" value="1"/>
</dbReference>
<keyword evidence="2" id="KW-1185">Reference proteome</keyword>
<accession>A0ABV4R515</accession>
<protein>
    <submittedName>
        <fullName evidence="1">Helix-turn-helix transcriptional regulator</fullName>
    </submittedName>
</protein>
<reference evidence="1 2" key="1">
    <citation type="submission" date="2023-11" db="EMBL/GenBank/DDBJ databases">
        <title>Actinomadura monticuli sp. nov., isolated from volcanic ash.</title>
        <authorList>
            <person name="Lee S.D."/>
            <person name="Yang H."/>
            <person name="Kim I.S."/>
        </authorList>
    </citation>
    <scope>NUCLEOTIDE SEQUENCE [LARGE SCALE GENOMIC DNA]</scope>
    <source>
        <strain evidence="1 2">DSM 45346</strain>
    </source>
</reference>
<evidence type="ECO:0000313" key="1">
    <source>
        <dbReference type="EMBL" id="MFA1556482.1"/>
    </source>
</evidence>
<gene>
    <name evidence="1" type="ORF">SM436_22560</name>
</gene>
<organism evidence="1 2">
    <name type="scientific">Actinomadura chokoriensis</name>
    <dbReference type="NCBI Taxonomy" id="454156"/>
    <lineage>
        <taxon>Bacteria</taxon>
        <taxon>Bacillati</taxon>
        <taxon>Actinomycetota</taxon>
        <taxon>Actinomycetes</taxon>
        <taxon>Streptosporangiales</taxon>
        <taxon>Thermomonosporaceae</taxon>
        <taxon>Actinomadura</taxon>
    </lineage>
</organism>
<name>A0ABV4R515_9ACTN</name>
<dbReference type="Proteomes" id="UP001569904">
    <property type="component" value="Unassembled WGS sequence"/>
</dbReference>
<dbReference type="EMBL" id="JAXCEH010000015">
    <property type="protein sequence ID" value="MFA1556482.1"/>
    <property type="molecule type" value="Genomic_DNA"/>
</dbReference>